<dbReference type="EMBL" id="CM042014">
    <property type="protein sequence ID" value="KAI3723160.1"/>
    <property type="molecule type" value="Genomic_DNA"/>
</dbReference>
<evidence type="ECO:0000313" key="1">
    <source>
        <dbReference type="EMBL" id="KAI3723160.1"/>
    </source>
</evidence>
<name>A0ACB9BME4_CICIN</name>
<protein>
    <submittedName>
        <fullName evidence="1">Uncharacterized protein</fullName>
    </submittedName>
</protein>
<reference evidence="2" key="1">
    <citation type="journal article" date="2022" name="Mol. Ecol. Resour.">
        <title>The genomes of chicory, endive, great burdock and yacon provide insights into Asteraceae palaeo-polyploidization history and plant inulin production.</title>
        <authorList>
            <person name="Fan W."/>
            <person name="Wang S."/>
            <person name="Wang H."/>
            <person name="Wang A."/>
            <person name="Jiang F."/>
            <person name="Liu H."/>
            <person name="Zhao H."/>
            <person name="Xu D."/>
            <person name="Zhang Y."/>
        </authorList>
    </citation>
    <scope>NUCLEOTIDE SEQUENCE [LARGE SCALE GENOMIC DNA]</scope>
    <source>
        <strain evidence="2">cv. Punajuju</strain>
    </source>
</reference>
<gene>
    <name evidence="1" type="ORF">L2E82_34555</name>
</gene>
<organism evidence="1 2">
    <name type="scientific">Cichorium intybus</name>
    <name type="common">Chicory</name>
    <dbReference type="NCBI Taxonomy" id="13427"/>
    <lineage>
        <taxon>Eukaryota</taxon>
        <taxon>Viridiplantae</taxon>
        <taxon>Streptophyta</taxon>
        <taxon>Embryophyta</taxon>
        <taxon>Tracheophyta</taxon>
        <taxon>Spermatophyta</taxon>
        <taxon>Magnoliopsida</taxon>
        <taxon>eudicotyledons</taxon>
        <taxon>Gunneridae</taxon>
        <taxon>Pentapetalae</taxon>
        <taxon>asterids</taxon>
        <taxon>campanulids</taxon>
        <taxon>Asterales</taxon>
        <taxon>Asteraceae</taxon>
        <taxon>Cichorioideae</taxon>
        <taxon>Cichorieae</taxon>
        <taxon>Cichoriinae</taxon>
        <taxon>Cichorium</taxon>
    </lineage>
</organism>
<sequence>MYLNRLLKPIKHEFMLIVTDIEVQWTVQTRPGLGPTCSYQILYLFGIPYPFGIGRHCSWDEWFNVDCNSSTPYLPALHNVELLDVSLDPETIIVNFPMISDCENPVQKNNFNLSRSPFLFSGFDNLFVVKGCGNAAIMDENGTITCGDQTISDVNNCFGIGCCQTMFLHDVESFTMNLTGLETRAVNGSCGSA</sequence>
<accession>A0ACB9BME4</accession>
<evidence type="ECO:0000313" key="2">
    <source>
        <dbReference type="Proteomes" id="UP001055811"/>
    </source>
</evidence>
<comment type="caution">
    <text evidence="1">The sequence shown here is derived from an EMBL/GenBank/DDBJ whole genome shotgun (WGS) entry which is preliminary data.</text>
</comment>
<reference evidence="1 2" key="2">
    <citation type="journal article" date="2022" name="Mol. Ecol. Resour.">
        <title>The genomes of chicory, endive, great burdock and yacon provide insights into Asteraceae paleo-polyploidization history and plant inulin production.</title>
        <authorList>
            <person name="Fan W."/>
            <person name="Wang S."/>
            <person name="Wang H."/>
            <person name="Wang A."/>
            <person name="Jiang F."/>
            <person name="Liu H."/>
            <person name="Zhao H."/>
            <person name="Xu D."/>
            <person name="Zhang Y."/>
        </authorList>
    </citation>
    <scope>NUCLEOTIDE SEQUENCE [LARGE SCALE GENOMIC DNA]</scope>
    <source>
        <strain evidence="2">cv. Punajuju</strain>
        <tissue evidence="1">Leaves</tissue>
    </source>
</reference>
<dbReference type="Proteomes" id="UP001055811">
    <property type="component" value="Linkage Group LG06"/>
</dbReference>
<proteinExistence type="predicted"/>
<keyword evidence="2" id="KW-1185">Reference proteome</keyword>